<dbReference type="OrthoDB" id="2436105at2759"/>
<gene>
    <name evidence="1" type="ORF">C1645_809742</name>
</gene>
<sequence>MERDVGSQKIELEDLDECVDRDTVVDLIHEIVPLLISEKAKGSSYSTDSSEESDSVETFVVRERKAVPYKQRRKARPKKGTQRPQVKIKSELDIFSLFHPLLELLGKDI</sequence>
<name>A0A397S9H8_9GLOM</name>
<organism evidence="1 2">
    <name type="scientific">Glomus cerebriforme</name>
    <dbReference type="NCBI Taxonomy" id="658196"/>
    <lineage>
        <taxon>Eukaryota</taxon>
        <taxon>Fungi</taxon>
        <taxon>Fungi incertae sedis</taxon>
        <taxon>Mucoromycota</taxon>
        <taxon>Glomeromycotina</taxon>
        <taxon>Glomeromycetes</taxon>
        <taxon>Glomerales</taxon>
        <taxon>Glomeraceae</taxon>
        <taxon>Glomus</taxon>
    </lineage>
</organism>
<dbReference type="EMBL" id="QKYT01000700">
    <property type="protein sequence ID" value="RIA82152.1"/>
    <property type="molecule type" value="Genomic_DNA"/>
</dbReference>
<proteinExistence type="predicted"/>
<evidence type="ECO:0000313" key="1">
    <source>
        <dbReference type="EMBL" id="RIA82152.1"/>
    </source>
</evidence>
<reference evidence="1 2" key="1">
    <citation type="submission" date="2018-06" db="EMBL/GenBank/DDBJ databases">
        <title>Comparative genomics reveals the genomic features of Rhizophagus irregularis, R. cerebriforme, R. diaphanum and Gigaspora rosea, and their symbiotic lifestyle signature.</title>
        <authorList>
            <person name="Morin E."/>
            <person name="San Clemente H."/>
            <person name="Chen E.C.H."/>
            <person name="De La Providencia I."/>
            <person name="Hainaut M."/>
            <person name="Kuo A."/>
            <person name="Kohler A."/>
            <person name="Murat C."/>
            <person name="Tang N."/>
            <person name="Roy S."/>
            <person name="Loubradou J."/>
            <person name="Henrissat B."/>
            <person name="Grigoriev I.V."/>
            <person name="Corradi N."/>
            <person name="Roux C."/>
            <person name="Martin F.M."/>
        </authorList>
    </citation>
    <scope>NUCLEOTIDE SEQUENCE [LARGE SCALE GENOMIC DNA]</scope>
    <source>
        <strain evidence="1 2">DAOM 227022</strain>
    </source>
</reference>
<comment type="caution">
    <text evidence="1">The sequence shown here is derived from an EMBL/GenBank/DDBJ whole genome shotgun (WGS) entry which is preliminary data.</text>
</comment>
<protein>
    <submittedName>
        <fullName evidence="1">Uncharacterized protein</fullName>
    </submittedName>
</protein>
<dbReference type="Proteomes" id="UP000265703">
    <property type="component" value="Unassembled WGS sequence"/>
</dbReference>
<keyword evidence="2" id="KW-1185">Reference proteome</keyword>
<dbReference type="AlphaFoldDB" id="A0A397S9H8"/>
<accession>A0A397S9H8</accession>
<evidence type="ECO:0000313" key="2">
    <source>
        <dbReference type="Proteomes" id="UP000265703"/>
    </source>
</evidence>